<feature type="domain" description="Large polyvalent protein-associated" evidence="2">
    <location>
        <begin position="715"/>
        <end position="810"/>
    </location>
</feature>
<feature type="region of interest" description="Disordered" evidence="1">
    <location>
        <begin position="269"/>
        <end position="288"/>
    </location>
</feature>
<name>A0A177NFH6_9GAMM</name>
<feature type="region of interest" description="Disordered" evidence="1">
    <location>
        <begin position="426"/>
        <end position="450"/>
    </location>
</feature>
<evidence type="ECO:0000313" key="4">
    <source>
        <dbReference type="Proteomes" id="UP000077857"/>
    </source>
</evidence>
<accession>A0A177NFH6</accession>
<feature type="compositionally biased region" description="Basic and acidic residues" evidence="1">
    <location>
        <begin position="838"/>
        <end position="857"/>
    </location>
</feature>
<feature type="region of interest" description="Disordered" evidence="1">
    <location>
        <begin position="572"/>
        <end position="595"/>
    </location>
</feature>
<feature type="region of interest" description="Disordered" evidence="1">
    <location>
        <begin position="805"/>
        <end position="857"/>
    </location>
</feature>
<evidence type="ECO:0000259" key="2">
    <source>
        <dbReference type="Pfam" id="PF18821"/>
    </source>
</evidence>
<dbReference type="AlphaFoldDB" id="A0A177NFH6"/>
<feature type="compositionally biased region" description="Basic and acidic residues" evidence="1">
    <location>
        <begin position="577"/>
        <end position="595"/>
    </location>
</feature>
<proteinExistence type="predicted"/>
<gene>
    <name evidence="3" type="ORF">A1507_11700</name>
</gene>
<dbReference type="Proteomes" id="UP000077857">
    <property type="component" value="Unassembled WGS sequence"/>
</dbReference>
<comment type="caution">
    <text evidence="3">The sequence shown here is derived from an EMBL/GenBank/DDBJ whole genome shotgun (WGS) entry which is preliminary data.</text>
</comment>
<reference evidence="3 4" key="1">
    <citation type="submission" date="2016-03" db="EMBL/GenBank/DDBJ databases">
        <authorList>
            <person name="Ploux O."/>
        </authorList>
    </citation>
    <scope>NUCLEOTIDE SEQUENCE [LARGE SCALE GENOMIC DNA]</scope>
    <source>
        <strain evidence="3 4">R-45378</strain>
    </source>
</reference>
<feature type="compositionally biased region" description="Basic and acidic residues" evidence="1">
    <location>
        <begin position="805"/>
        <end position="817"/>
    </location>
</feature>
<dbReference type="InterPro" id="IPR040677">
    <property type="entry name" value="LPD7"/>
</dbReference>
<dbReference type="EMBL" id="LUUJ01000074">
    <property type="protein sequence ID" value="OAI16601.1"/>
    <property type="molecule type" value="Genomic_DNA"/>
</dbReference>
<organism evidence="3 4">
    <name type="scientific">Methylomonas koyamae</name>
    <dbReference type="NCBI Taxonomy" id="702114"/>
    <lineage>
        <taxon>Bacteria</taxon>
        <taxon>Pseudomonadati</taxon>
        <taxon>Pseudomonadota</taxon>
        <taxon>Gammaproteobacteria</taxon>
        <taxon>Methylococcales</taxon>
        <taxon>Methylococcaceae</taxon>
        <taxon>Methylomonas</taxon>
    </lineage>
</organism>
<feature type="compositionally biased region" description="Polar residues" evidence="1">
    <location>
        <begin position="826"/>
        <end position="837"/>
    </location>
</feature>
<dbReference type="RefSeq" id="WP_064040393.1">
    <property type="nucleotide sequence ID" value="NZ_LUUJ01000074.1"/>
</dbReference>
<feature type="compositionally biased region" description="Basic and acidic residues" evidence="1">
    <location>
        <begin position="426"/>
        <end position="436"/>
    </location>
</feature>
<evidence type="ECO:0000313" key="3">
    <source>
        <dbReference type="EMBL" id="OAI16601.1"/>
    </source>
</evidence>
<feature type="compositionally biased region" description="Basic and acidic residues" evidence="1">
    <location>
        <begin position="269"/>
        <end position="281"/>
    </location>
</feature>
<sequence length="857" mass="97997">MLIRITGGTSGIAEYLVSGQKNDREFTRDELDERVIIDGDLEITDFIIKGMEKEGERYLHITLAFKEDELSADVLNGITSDFKQFAMSAYDADEFNFYAEAHLPKLKSYANRQTGELVERKPHIHIVIPEQNLLTGQNLNPFGRVEQQTKFLEAFQEHANAKYGLASPQDNRRLEFTSESEIISRYKGDLFQGSARELKELILSDVLDRKISDYDAFKNLLTEYGATRTRNEGKATEYQNVKPDHQAKGINLKDFVFSREFIEKPEADKRRHLADEGRRQYESQQSARATVPELAARLKEWHEVRAPELKYINSGNRKLYAAYRSAERDDKRIILADRAATFYTKHRKEQDHDRNNAELRNFRGRENERTSRTDSRRLTADIADNLRAAGRNIQSTGRAIGDIEPARRKLADRRASRAVTAVVQRFGRDQGEDRQLTRAAPQPRDRRSADNVTGQLLAAAREEKTEAKAAQLSEFAQIKRELDARRLLAHLSKTHGVIPDKYEITQGKDGGDRIKAGSRNLNVSDFLTQEMRLSFTEAAPILRQVYAAQQGRELVEARPSPRRDLWQAFRQAQPDQAKQKAAEWETQKKSEHERRAAIRNDYQAERRALQADRSKSGAERKAALSLVRMGRIAKDMDLREQIKAERQQLKGKHNAPYQERYRAFLAERANRGDVAALAELRRQRDTTTVPTGPNTIEGVTKKHDDERGAHLAQKLAYSIDRAGNVTYYSDLEKRRALVIDSGQRVTVATVKDSQAVEAGLRLAVQKFGPGLKIEGSEEFKRHVIEAALKTGLRVEFDSKAMNEELQRRRAERDELQARGKAFIANEQATAPKQNTTPEPERTQQPKPERRKPRGYER</sequence>
<dbReference type="OrthoDB" id="279005at2"/>
<evidence type="ECO:0000256" key="1">
    <source>
        <dbReference type="SAM" id="MobiDB-lite"/>
    </source>
</evidence>
<protein>
    <recommendedName>
        <fullName evidence="2">Large polyvalent protein-associated domain-containing protein</fullName>
    </recommendedName>
</protein>
<dbReference type="Pfam" id="PF18821">
    <property type="entry name" value="LPD7"/>
    <property type="match status" value="1"/>
</dbReference>